<organism evidence="8 9">
    <name type="scientific">Podospora fimiseda</name>
    <dbReference type="NCBI Taxonomy" id="252190"/>
    <lineage>
        <taxon>Eukaryota</taxon>
        <taxon>Fungi</taxon>
        <taxon>Dikarya</taxon>
        <taxon>Ascomycota</taxon>
        <taxon>Pezizomycotina</taxon>
        <taxon>Sordariomycetes</taxon>
        <taxon>Sordariomycetidae</taxon>
        <taxon>Sordariales</taxon>
        <taxon>Podosporaceae</taxon>
        <taxon>Podospora</taxon>
    </lineage>
</organism>
<dbReference type="Pfam" id="PF01636">
    <property type="entry name" value="APH"/>
    <property type="match status" value="1"/>
</dbReference>
<evidence type="ECO:0000259" key="7">
    <source>
        <dbReference type="Pfam" id="PF01636"/>
    </source>
</evidence>
<evidence type="ECO:0000313" key="9">
    <source>
        <dbReference type="Proteomes" id="UP001301958"/>
    </source>
</evidence>
<evidence type="ECO:0000256" key="1">
    <source>
        <dbReference type="ARBA" id="ARBA00004173"/>
    </source>
</evidence>
<name>A0AAN6YNX8_9PEZI</name>
<evidence type="ECO:0000256" key="6">
    <source>
        <dbReference type="ARBA" id="ARBA00031849"/>
    </source>
</evidence>
<accession>A0AAN6YNX8</accession>
<comment type="caution">
    <text evidence="8">The sequence shown here is derived from an EMBL/GenBank/DDBJ whole genome shotgun (WGS) entry which is preliminary data.</text>
</comment>
<dbReference type="Gene3D" id="3.90.1200.10">
    <property type="match status" value="1"/>
</dbReference>
<dbReference type="InterPro" id="IPR011009">
    <property type="entry name" value="Kinase-like_dom_sf"/>
</dbReference>
<dbReference type="InterPro" id="IPR002575">
    <property type="entry name" value="Aminoglycoside_PTrfase"/>
</dbReference>
<evidence type="ECO:0000256" key="2">
    <source>
        <dbReference type="ARBA" id="ARBA00005543"/>
    </source>
</evidence>
<evidence type="ECO:0000313" key="8">
    <source>
        <dbReference type="EMBL" id="KAK4221255.1"/>
    </source>
</evidence>
<dbReference type="GO" id="GO:0016301">
    <property type="term" value="F:kinase activity"/>
    <property type="evidence" value="ECO:0007669"/>
    <property type="project" value="UniProtKB-KW"/>
</dbReference>
<keyword evidence="5" id="KW-0496">Mitochondrion</keyword>
<dbReference type="PANTHER" id="PTHR36091">
    <property type="entry name" value="ALTERED INHERITANCE OF MITOCHONDRIA PROTEIN 9, MITOCHONDRIAL"/>
    <property type="match status" value="1"/>
</dbReference>
<keyword evidence="9" id="KW-1185">Reference proteome</keyword>
<keyword evidence="8" id="KW-0418">Kinase</keyword>
<dbReference type="AlphaFoldDB" id="A0AAN6YNX8"/>
<reference evidence="8" key="1">
    <citation type="journal article" date="2023" name="Mol. Phylogenet. Evol.">
        <title>Genome-scale phylogeny and comparative genomics of the fungal order Sordariales.</title>
        <authorList>
            <person name="Hensen N."/>
            <person name="Bonometti L."/>
            <person name="Westerberg I."/>
            <person name="Brannstrom I.O."/>
            <person name="Guillou S."/>
            <person name="Cros-Aarteil S."/>
            <person name="Calhoun S."/>
            <person name="Haridas S."/>
            <person name="Kuo A."/>
            <person name="Mondo S."/>
            <person name="Pangilinan J."/>
            <person name="Riley R."/>
            <person name="LaButti K."/>
            <person name="Andreopoulos B."/>
            <person name="Lipzen A."/>
            <person name="Chen C."/>
            <person name="Yan M."/>
            <person name="Daum C."/>
            <person name="Ng V."/>
            <person name="Clum A."/>
            <person name="Steindorff A."/>
            <person name="Ohm R.A."/>
            <person name="Martin F."/>
            <person name="Silar P."/>
            <person name="Natvig D.O."/>
            <person name="Lalanne C."/>
            <person name="Gautier V."/>
            <person name="Ament-Velasquez S.L."/>
            <person name="Kruys A."/>
            <person name="Hutchinson M.I."/>
            <person name="Powell A.J."/>
            <person name="Barry K."/>
            <person name="Miller A.N."/>
            <person name="Grigoriev I.V."/>
            <person name="Debuchy R."/>
            <person name="Gladieux P."/>
            <person name="Hiltunen Thoren M."/>
            <person name="Johannesson H."/>
        </authorList>
    </citation>
    <scope>NUCLEOTIDE SEQUENCE</scope>
    <source>
        <strain evidence="8">CBS 990.96</strain>
    </source>
</reference>
<keyword evidence="4" id="KW-0809">Transit peptide</keyword>
<dbReference type="GO" id="GO:0005739">
    <property type="term" value="C:mitochondrion"/>
    <property type="evidence" value="ECO:0007669"/>
    <property type="project" value="UniProtKB-SubCell"/>
</dbReference>
<dbReference type="Proteomes" id="UP001301958">
    <property type="component" value="Unassembled WGS sequence"/>
</dbReference>
<dbReference type="SUPFAM" id="SSF56112">
    <property type="entry name" value="Protein kinase-like (PK-like)"/>
    <property type="match status" value="1"/>
</dbReference>
<feature type="domain" description="Aminoglycoside phosphotransferase" evidence="7">
    <location>
        <begin position="69"/>
        <end position="177"/>
    </location>
</feature>
<gene>
    <name evidence="8" type="ORF">QBC38DRAFT_492435</name>
</gene>
<proteinExistence type="inferred from homology"/>
<comment type="similarity">
    <text evidence="2">Belongs to the AIM9 family.</text>
</comment>
<reference evidence="8" key="2">
    <citation type="submission" date="2023-05" db="EMBL/GenBank/DDBJ databases">
        <authorList>
            <consortium name="Lawrence Berkeley National Laboratory"/>
            <person name="Steindorff A."/>
            <person name="Hensen N."/>
            <person name="Bonometti L."/>
            <person name="Westerberg I."/>
            <person name="Brannstrom I.O."/>
            <person name="Guillou S."/>
            <person name="Cros-Aarteil S."/>
            <person name="Calhoun S."/>
            <person name="Haridas S."/>
            <person name="Kuo A."/>
            <person name="Mondo S."/>
            <person name="Pangilinan J."/>
            <person name="Riley R."/>
            <person name="Labutti K."/>
            <person name="Andreopoulos B."/>
            <person name="Lipzen A."/>
            <person name="Chen C."/>
            <person name="Yanf M."/>
            <person name="Daum C."/>
            <person name="Ng V."/>
            <person name="Clum A."/>
            <person name="Ohm R."/>
            <person name="Martin F."/>
            <person name="Silar P."/>
            <person name="Natvig D."/>
            <person name="Lalanne C."/>
            <person name="Gautier V."/>
            <person name="Ament-Velasquez S.L."/>
            <person name="Kruys A."/>
            <person name="Hutchinson M.I."/>
            <person name="Powell A.J."/>
            <person name="Barry K."/>
            <person name="Miller A.N."/>
            <person name="Grigoriev I.V."/>
            <person name="Debuchy R."/>
            <person name="Gladieux P."/>
            <person name="Thoren M.H."/>
            <person name="Johannesson H."/>
        </authorList>
    </citation>
    <scope>NUCLEOTIDE SEQUENCE</scope>
    <source>
        <strain evidence="8">CBS 990.96</strain>
    </source>
</reference>
<comment type="subcellular location">
    <subcellularLocation>
        <location evidence="1">Mitochondrion</location>
    </subcellularLocation>
</comment>
<protein>
    <recommendedName>
        <fullName evidence="3">Altered inheritance of mitochondria protein 9, mitochondrial</fullName>
    </recommendedName>
    <alternativeName>
        <fullName evidence="6">Found in mitochondrial proteome protein 29</fullName>
    </alternativeName>
</protein>
<evidence type="ECO:0000256" key="3">
    <source>
        <dbReference type="ARBA" id="ARBA00016197"/>
    </source>
</evidence>
<evidence type="ECO:0000256" key="4">
    <source>
        <dbReference type="ARBA" id="ARBA00022946"/>
    </source>
</evidence>
<sequence>MPRDNTEARFTQSRTSSTLHDHKLSWKNNERSSLLEMVWPRKPYMAIARKIAIRHLPPSAFGDATQISTFSEGAFHRLFLISSPLTGEEFIFRVALPVDPFFKTESEVATMDYVRLNSPVHVPRVIAYSFDASNELGFEWILMEKVNGVQLAKVEESMSVESKICLAQQLANVLRTLWAAHEFDLYGNLYYADIWNQVNHRPTTQPSKSSRALLDSGFVIGRIVNGTFFGGKRLLFPCNRGPFKTTAEFAAAEVEILSHAVHNIGPIPNTDYYCESDEALAKNKTEVLSTLERLSEAIQKIYSSPPANGDDVNVLRHEDMSSRNVLVDPETYDLVSIIDWESVSILPAWLTQDGVPYCLRGIEVE</sequence>
<keyword evidence="8" id="KW-0808">Transferase</keyword>
<dbReference type="InterPro" id="IPR051035">
    <property type="entry name" value="Mito_inheritance_9"/>
</dbReference>
<evidence type="ECO:0000256" key="5">
    <source>
        <dbReference type="ARBA" id="ARBA00023128"/>
    </source>
</evidence>
<dbReference type="EMBL" id="MU865567">
    <property type="protein sequence ID" value="KAK4221255.1"/>
    <property type="molecule type" value="Genomic_DNA"/>
</dbReference>
<dbReference type="PANTHER" id="PTHR36091:SF1">
    <property type="entry name" value="ALTERED INHERITANCE OF MITOCHONDRIA PROTEIN 9, MITOCHONDRIAL"/>
    <property type="match status" value="1"/>
</dbReference>